<evidence type="ECO:0000256" key="8">
    <source>
        <dbReference type="ARBA" id="ARBA00022989"/>
    </source>
</evidence>
<dbReference type="InterPro" id="IPR004358">
    <property type="entry name" value="Sig_transdc_His_kin-like_C"/>
</dbReference>
<dbReference type="GO" id="GO:0005886">
    <property type="term" value="C:plasma membrane"/>
    <property type="evidence" value="ECO:0007669"/>
    <property type="project" value="TreeGrafter"/>
</dbReference>
<keyword evidence="8" id="KW-1133">Transmembrane helix</keyword>
<dbReference type="SUPFAM" id="SSF47384">
    <property type="entry name" value="Homodimeric domain of signal transducing histidine kinase"/>
    <property type="match status" value="1"/>
</dbReference>
<dbReference type="AlphaFoldDB" id="A0A9D2ATN4"/>
<dbReference type="EMBL" id="DXEW01000005">
    <property type="protein sequence ID" value="HIX49882.1"/>
    <property type="molecule type" value="Genomic_DNA"/>
</dbReference>
<dbReference type="PANTHER" id="PTHR45528">
    <property type="entry name" value="SENSOR HISTIDINE KINASE CPXA"/>
    <property type="match status" value="1"/>
</dbReference>
<dbReference type="InterPro" id="IPR005467">
    <property type="entry name" value="His_kinase_dom"/>
</dbReference>
<evidence type="ECO:0000313" key="13">
    <source>
        <dbReference type="Proteomes" id="UP000886847"/>
    </source>
</evidence>
<gene>
    <name evidence="12" type="ORF">H9851_01180</name>
</gene>
<dbReference type="Proteomes" id="UP000886847">
    <property type="component" value="Unassembled WGS sequence"/>
</dbReference>
<evidence type="ECO:0000256" key="3">
    <source>
        <dbReference type="ARBA" id="ARBA00012438"/>
    </source>
</evidence>
<accession>A0A9D2ATN4</accession>
<dbReference type="InterPro" id="IPR036097">
    <property type="entry name" value="HisK_dim/P_sf"/>
</dbReference>
<protein>
    <recommendedName>
        <fullName evidence="3">histidine kinase</fullName>
        <ecNumber evidence="3">2.7.13.3</ecNumber>
    </recommendedName>
</protein>
<proteinExistence type="predicted"/>
<dbReference type="PRINTS" id="PR00344">
    <property type="entry name" value="BCTRLSENSOR"/>
</dbReference>
<dbReference type="SMART" id="SM00387">
    <property type="entry name" value="HATPase_c"/>
    <property type="match status" value="1"/>
</dbReference>
<comment type="caution">
    <text evidence="12">The sequence shown here is derived from an EMBL/GenBank/DDBJ whole genome shotgun (WGS) entry which is preliminary data.</text>
</comment>
<keyword evidence="6" id="KW-0812">Transmembrane</keyword>
<dbReference type="PROSITE" id="PS50109">
    <property type="entry name" value="HIS_KIN"/>
    <property type="match status" value="1"/>
</dbReference>
<dbReference type="Pfam" id="PF00512">
    <property type="entry name" value="HisKA"/>
    <property type="match status" value="1"/>
</dbReference>
<evidence type="ECO:0000256" key="1">
    <source>
        <dbReference type="ARBA" id="ARBA00000085"/>
    </source>
</evidence>
<dbReference type="SUPFAM" id="SSF55874">
    <property type="entry name" value="ATPase domain of HSP90 chaperone/DNA topoisomerase II/histidine kinase"/>
    <property type="match status" value="1"/>
</dbReference>
<dbReference type="Pfam" id="PF02518">
    <property type="entry name" value="HATPase_c"/>
    <property type="match status" value="1"/>
</dbReference>
<dbReference type="Gene3D" id="3.30.565.10">
    <property type="entry name" value="Histidine kinase-like ATPase, C-terminal domain"/>
    <property type="match status" value="1"/>
</dbReference>
<keyword evidence="9" id="KW-0902">Two-component regulatory system</keyword>
<dbReference type="CDD" id="cd00082">
    <property type="entry name" value="HisKA"/>
    <property type="match status" value="1"/>
</dbReference>
<dbReference type="PANTHER" id="PTHR45528:SF8">
    <property type="entry name" value="HISTIDINE KINASE"/>
    <property type="match status" value="1"/>
</dbReference>
<reference evidence="12" key="2">
    <citation type="submission" date="2021-04" db="EMBL/GenBank/DDBJ databases">
        <authorList>
            <person name="Gilroy R."/>
        </authorList>
    </citation>
    <scope>NUCLEOTIDE SEQUENCE</scope>
    <source>
        <strain evidence="12">2189</strain>
    </source>
</reference>
<evidence type="ECO:0000259" key="11">
    <source>
        <dbReference type="PROSITE" id="PS50109"/>
    </source>
</evidence>
<name>A0A9D2ATN4_9FIRM</name>
<evidence type="ECO:0000313" key="12">
    <source>
        <dbReference type="EMBL" id="HIX49882.1"/>
    </source>
</evidence>
<keyword evidence="7 12" id="KW-0418">Kinase</keyword>
<evidence type="ECO:0000256" key="6">
    <source>
        <dbReference type="ARBA" id="ARBA00022692"/>
    </source>
</evidence>
<organism evidence="12 13">
    <name type="scientific">Candidatus Borkfalkia faecavium</name>
    <dbReference type="NCBI Taxonomy" id="2838508"/>
    <lineage>
        <taxon>Bacteria</taxon>
        <taxon>Bacillati</taxon>
        <taxon>Bacillota</taxon>
        <taxon>Clostridia</taxon>
        <taxon>Christensenellales</taxon>
        <taxon>Christensenellaceae</taxon>
        <taxon>Candidatus Borkfalkia</taxon>
    </lineage>
</organism>
<keyword evidence="10" id="KW-0472">Membrane</keyword>
<dbReference type="InterPro" id="IPR003661">
    <property type="entry name" value="HisK_dim/P_dom"/>
</dbReference>
<evidence type="ECO:0000256" key="4">
    <source>
        <dbReference type="ARBA" id="ARBA00022553"/>
    </source>
</evidence>
<comment type="catalytic activity">
    <reaction evidence="1">
        <text>ATP + protein L-histidine = ADP + protein N-phospho-L-histidine.</text>
        <dbReference type="EC" id="2.7.13.3"/>
    </reaction>
</comment>
<dbReference type="EC" id="2.7.13.3" evidence="3"/>
<dbReference type="InterPro" id="IPR050398">
    <property type="entry name" value="HssS/ArlS-like"/>
</dbReference>
<dbReference type="GO" id="GO:0000155">
    <property type="term" value="F:phosphorelay sensor kinase activity"/>
    <property type="evidence" value="ECO:0007669"/>
    <property type="project" value="InterPro"/>
</dbReference>
<dbReference type="InterPro" id="IPR003594">
    <property type="entry name" value="HATPase_dom"/>
</dbReference>
<dbReference type="InterPro" id="IPR036890">
    <property type="entry name" value="HATPase_C_sf"/>
</dbReference>
<feature type="domain" description="Histidine kinase" evidence="11">
    <location>
        <begin position="92"/>
        <end position="294"/>
    </location>
</feature>
<evidence type="ECO:0000256" key="10">
    <source>
        <dbReference type="ARBA" id="ARBA00023136"/>
    </source>
</evidence>
<keyword evidence="5" id="KW-0808">Transferase</keyword>
<dbReference type="Gene3D" id="1.10.287.130">
    <property type="match status" value="1"/>
</dbReference>
<dbReference type="SMART" id="SM00388">
    <property type="entry name" value="HisKA"/>
    <property type="match status" value="1"/>
</dbReference>
<keyword evidence="4" id="KW-0597">Phosphoprotein</keyword>
<evidence type="ECO:0000256" key="2">
    <source>
        <dbReference type="ARBA" id="ARBA00004141"/>
    </source>
</evidence>
<evidence type="ECO:0000256" key="5">
    <source>
        <dbReference type="ARBA" id="ARBA00022679"/>
    </source>
</evidence>
<evidence type="ECO:0000256" key="9">
    <source>
        <dbReference type="ARBA" id="ARBA00023012"/>
    </source>
</evidence>
<sequence>MEFLIVLLVLALAAVSIAFTVRVKVLKRSFREIAFGMEEKMREESNTPLRAPSADKDVAKLVSYLNAQVDGAIAAKRQYEDADSELKRAVTNVSHDLRTPLTSAAGYLNLLQGSGLNEKQAAYARIVAGRIEAMKKLTEELFAYSVVVADEEVFELRPLCLNDCLEDSLVQFFVAFAERGIEPKIDICAERVERKSNRDALARIFGNIVGNAVRYSGGDFAVTLTPDGKIVFENAAPQLDEVSTMKLFDRFFTVENARGSTGLGLSIAKVLTERLGGSICASWREGRLYIELRL</sequence>
<reference evidence="12" key="1">
    <citation type="journal article" date="2021" name="PeerJ">
        <title>Extensive microbial diversity within the chicken gut microbiome revealed by metagenomics and culture.</title>
        <authorList>
            <person name="Gilroy R."/>
            <person name="Ravi A."/>
            <person name="Getino M."/>
            <person name="Pursley I."/>
            <person name="Horton D.L."/>
            <person name="Alikhan N.F."/>
            <person name="Baker D."/>
            <person name="Gharbi K."/>
            <person name="Hall N."/>
            <person name="Watson M."/>
            <person name="Adriaenssens E.M."/>
            <person name="Foster-Nyarko E."/>
            <person name="Jarju S."/>
            <person name="Secka A."/>
            <person name="Antonio M."/>
            <person name="Oren A."/>
            <person name="Chaudhuri R.R."/>
            <person name="La Ragione R."/>
            <person name="Hildebrand F."/>
            <person name="Pallen M.J."/>
        </authorList>
    </citation>
    <scope>NUCLEOTIDE SEQUENCE</scope>
    <source>
        <strain evidence="12">2189</strain>
    </source>
</reference>
<evidence type="ECO:0000256" key="7">
    <source>
        <dbReference type="ARBA" id="ARBA00022777"/>
    </source>
</evidence>
<comment type="subcellular location">
    <subcellularLocation>
        <location evidence="2">Membrane</location>
        <topology evidence="2">Multi-pass membrane protein</topology>
    </subcellularLocation>
</comment>